<dbReference type="NCBIfam" id="TIGR01870">
    <property type="entry name" value="cas_TM1810_Csm2"/>
    <property type="match status" value="1"/>
</dbReference>
<dbReference type="GO" id="GO:0051607">
    <property type="term" value="P:defense response to virus"/>
    <property type="evidence" value="ECO:0007669"/>
    <property type="project" value="UniProtKB-KW"/>
</dbReference>
<dbReference type="AlphaFoldDB" id="A0A8J8GGG8"/>
<evidence type="ECO:0000256" key="6">
    <source>
        <dbReference type="ARBA" id="ARBA00031723"/>
    </source>
</evidence>
<gene>
    <name evidence="7" type="primary">csm2</name>
    <name evidence="7" type="ORF">HR057_14880</name>
</gene>
<comment type="similarity">
    <text evidence="2">Belongs to the CRISPR-associated Csm2 family.</text>
</comment>
<reference evidence="7" key="1">
    <citation type="submission" date="2020-06" db="EMBL/GenBank/DDBJ databases">
        <title>A novel thermopfilic bacterium from Erzurum, Turkey.</title>
        <authorList>
            <person name="Adiguzel A."/>
            <person name="Ay H."/>
            <person name="Baltaci M.O."/>
        </authorList>
    </citation>
    <scope>NUCLEOTIDE SEQUENCE</scope>
    <source>
        <strain evidence="7">P2</strain>
    </source>
</reference>
<comment type="function">
    <text evidence="1">This subunit may be involved in monitoring complementarity of crRNA and target RNA.</text>
</comment>
<comment type="caution">
    <text evidence="7">The sequence shown here is derived from an EMBL/GenBank/DDBJ whole genome shotgun (WGS) entry which is preliminary data.</text>
</comment>
<evidence type="ECO:0000313" key="7">
    <source>
        <dbReference type="EMBL" id="NSL53039.1"/>
    </source>
</evidence>
<proteinExistence type="inferred from homology"/>
<name>A0A8J8GGG8_9BACI</name>
<dbReference type="Pfam" id="PF03750">
    <property type="entry name" value="Csm2_III-A"/>
    <property type="match status" value="1"/>
</dbReference>
<dbReference type="GO" id="GO:0003723">
    <property type="term" value="F:RNA binding"/>
    <property type="evidence" value="ECO:0007669"/>
    <property type="project" value="UniProtKB-KW"/>
</dbReference>
<accession>A0A8J8GGG8</accession>
<evidence type="ECO:0000256" key="4">
    <source>
        <dbReference type="ARBA" id="ARBA00022884"/>
    </source>
</evidence>
<protein>
    <recommendedName>
        <fullName evidence="3">CRISPR system Cms protein Csm2</fullName>
    </recommendedName>
    <alternativeName>
        <fullName evidence="6">CRISPR type III A-associated protein Csm2</fullName>
    </alternativeName>
</protein>
<evidence type="ECO:0000256" key="2">
    <source>
        <dbReference type="ARBA" id="ARBA00006896"/>
    </source>
</evidence>
<organism evidence="7 8">
    <name type="scientific">Calidifontibacillus erzurumensis</name>
    <dbReference type="NCBI Taxonomy" id="2741433"/>
    <lineage>
        <taxon>Bacteria</taxon>
        <taxon>Bacillati</taxon>
        <taxon>Bacillota</taxon>
        <taxon>Bacilli</taxon>
        <taxon>Bacillales</taxon>
        <taxon>Bacillaceae</taxon>
        <taxon>Calidifontibacillus/Schinkia group</taxon>
        <taxon>Calidifontibacillus</taxon>
    </lineage>
</organism>
<keyword evidence="8" id="KW-1185">Reference proteome</keyword>
<sequence>MSNAVLKSDYLKNGYFDENMKPKKEIYIEWAQYIADEFAKQGVTRAALRRFYGQVKGLQPLLKNENLFMEHKHRLYPINPLANYQYNREENGLPYIFVQFFEKNLKEAEKSHLHFQAFIDHFQSIIAYFRGK</sequence>
<evidence type="ECO:0000313" key="8">
    <source>
        <dbReference type="Proteomes" id="UP000625804"/>
    </source>
</evidence>
<dbReference type="Proteomes" id="UP000625804">
    <property type="component" value="Unassembled WGS sequence"/>
</dbReference>
<evidence type="ECO:0000256" key="3">
    <source>
        <dbReference type="ARBA" id="ARBA00016118"/>
    </source>
</evidence>
<evidence type="ECO:0000256" key="5">
    <source>
        <dbReference type="ARBA" id="ARBA00023118"/>
    </source>
</evidence>
<dbReference type="InterPro" id="IPR010149">
    <property type="entry name" value="CRISPR-assoc_prot_Csm2_III-A"/>
</dbReference>
<dbReference type="RefSeq" id="WP_173732240.1">
    <property type="nucleotide sequence ID" value="NZ_JABTTE010000026.1"/>
</dbReference>
<evidence type="ECO:0000256" key="1">
    <source>
        <dbReference type="ARBA" id="ARBA00003640"/>
    </source>
</evidence>
<dbReference type="EMBL" id="JABTTE010000026">
    <property type="protein sequence ID" value="NSL53039.1"/>
    <property type="molecule type" value="Genomic_DNA"/>
</dbReference>
<keyword evidence="4" id="KW-0694">RNA-binding</keyword>
<keyword evidence="5" id="KW-0051">Antiviral defense</keyword>